<reference evidence="3 4" key="1">
    <citation type="submission" date="2019-09" db="EMBL/GenBank/DDBJ databases">
        <title>Whole-genome sequence of the purple sulfur bacterium Thiohalocapsa marina DSM 19078.</title>
        <authorList>
            <person name="Kyndt J.A."/>
            <person name="Meyer T.E."/>
        </authorList>
    </citation>
    <scope>NUCLEOTIDE SEQUENCE [LARGE SCALE GENOMIC DNA]</scope>
    <source>
        <strain evidence="3 4">DSM 19078</strain>
    </source>
</reference>
<dbReference type="InterPro" id="IPR022532">
    <property type="entry name" value="DUF3696"/>
</dbReference>
<dbReference type="PANTHER" id="PTHR43581">
    <property type="entry name" value="ATP/GTP PHOSPHATASE"/>
    <property type="match status" value="1"/>
</dbReference>
<dbReference type="InterPro" id="IPR014592">
    <property type="entry name" value="P-loop_UCP034888"/>
</dbReference>
<dbReference type="OrthoDB" id="3322489at2"/>
<evidence type="ECO:0000259" key="2">
    <source>
        <dbReference type="Pfam" id="PF13304"/>
    </source>
</evidence>
<dbReference type="Pfam" id="PF13304">
    <property type="entry name" value="AAA_21"/>
    <property type="match status" value="1"/>
</dbReference>
<dbReference type="RefSeq" id="WP_150094860.1">
    <property type="nucleotide sequence ID" value="NZ_VWXX01000053.1"/>
</dbReference>
<accession>A0A5M8FGG3</accession>
<dbReference type="SUPFAM" id="SSF52540">
    <property type="entry name" value="P-loop containing nucleoside triphosphate hydrolases"/>
    <property type="match status" value="1"/>
</dbReference>
<dbReference type="EMBL" id="VWXX01000053">
    <property type="protein sequence ID" value="KAA6182151.1"/>
    <property type="molecule type" value="Genomic_DNA"/>
</dbReference>
<name>A0A5M8FGG3_9GAMM</name>
<keyword evidence="4" id="KW-1185">Reference proteome</keyword>
<dbReference type="PANTHER" id="PTHR43581:SF2">
    <property type="entry name" value="EXCINUCLEASE ATPASE SUBUNIT"/>
    <property type="match status" value="1"/>
</dbReference>
<protein>
    <submittedName>
        <fullName evidence="3">DUF3696 domain-containing protein</fullName>
    </submittedName>
</protein>
<dbReference type="InterPro" id="IPR051396">
    <property type="entry name" value="Bact_Antivir_Def_Nuclease"/>
</dbReference>
<evidence type="ECO:0000313" key="3">
    <source>
        <dbReference type="EMBL" id="KAA6182151.1"/>
    </source>
</evidence>
<dbReference type="Pfam" id="PF12476">
    <property type="entry name" value="DUF3696"/>
    <property type="match status" value="1"/>
</dbReference>
<feature type="domain" description="DUF3696" evidence="1">
    <location>
        <begin position="381"/>
        <end position="428"/>
    </location>
</feature>
<evidence type="ECO:0000313" key="4">
    <source>
        <dbReference type="Proteomes" id="UP000322981"/>
    </source>
</evidence>
<dbReference type="AlphaFoldDB" id="A0A5M8FGG3"/>
<evidence type="ECO:0000259" key="1">
    <source>
        <dbReference type="Pfam" id="PF12476"/>
    </source>
</evidence>
<sequence>MLTHLKLNNFKIWRTTGPMRLAPLTLLLGTNSSGKSSLIQSLLLIRQTAKGDDPNLDLNLGNPDAGDTVTLGQFRDLLCRHGIASPSNPANQVGIEFRWQAAASSGVTTLFSARYRTGPGGSAELEYLRLGRDGQGFTVQRRKAGIYRLQLADEKSQVGQSAAYRPQRSFSFSAATIAELGKRGEAIKGIGPSLLDELDRMIYLGPIRRLAQRDYVWAGRMPAHIGDDGAKAVDALIASGVALQQAKRRKQPPPPEGHLFTKTVEWLRRMNLADGLLVRPLGTSARYELLVQTEDEHSNIKDVGVGVSQVLPVIVAALFAKPGHIVILEEPESHLHPLAQSVLADLMAAEARERQVQFIVESHSEHLFRRMQTLIARQDVKPGESAMYFVEREGKAAQLLSLEVDQFGRVQNWPEGFFGDALGETREQARLMFERMKEEKG</sequence>
<feature type="domain" description="ATPase AAA-type core" evidence="2">
    <location>
        <begin position="299"/>
        <end position="367"/>
    </location>
</feature>
<dbReference type="InterPro" id="IPR027417">
    <property type="entry name" value="P-loop_NTPase"/>
</dbReference>
<proteinExistence type="predicted"/>
<dbReference type="Gene3D" id="3.40.50.300">
    <property type="entry name" value="P-loop containing nucleotide triphosphate hydrolases"/>
    <property type="match status" value="1"/>
</dbReference>
<dbReference type="Proteomes" id="UP000322981">
    <property type="component" value="Unassembled WGS sequence"/>
</dbReference>
<comment type="caution">
    <text evidence="3">The sequence shown here is derived from an EMBL/GenBank/DDBJ whole genome shotgun (WGS) entry which is preliminary data.</text>
</comment>
<dbReference type="InterPro" id="IPR003959">
    <property type="entry name" value="ATPase_AAA_core"/>
</dbReference>
<organism evidence="3 4">
    <name type="scientific">Thiohalocapsa marina</name>
    <dbReference type="NCBI Taxonomy" id="424902"/>
    <lineage>
        <taxon>Bacteria</taxon>
        <taxon>Pseudomonadati</taxon>
        <taxon>Pseudomonadota</taxon>
        <taxon>Gammaproteobacteria</taxon>
        <taxon>Chromatiales</taxon>
        <taxon>Chromatiaceae</taxon>
        <taxon>Thiohalocapsa</taxon>
    </lineage>
</organism>
<dbReference type="PIRSF" id="PIRSF034888">
    <property type="entry name" value="P-loop_UCP034888"/>
    <property type="match status" value="1"/>
</dbReference>
<gene>
    <name evidence="3" type="ORF">F2Q65_18385</name>
</gene>